<evidence type="ECO:0000313" key="1">
    <source>
        <dbReference type="EMBL" id="RCK62559.1"/>
    </source>
</evidence>
<dbReference type="Proteomes" id="UP000253472">
    <property type="component" value="Unassembled WGS sequence"/>
</dbReference>
<dbReference type="EMBL" id="QLNQ01000025">
    <property type="protein sequence ID" value="RCK62559.1"/>
    <property type="molecule type" value="Genomic_DNA"/>
</dbReference>
<organism evidence="1 2">
    <name type="scientific">Candida viswanathii</name>
    <dbReference type="NCBI Taxonomy" id="5486"/>
    <lineage>
        <taxon>Eukaryota</taxon>
        <taxon>Fungi</taxon>
        <taxon>Dikarya</taxon>
        <taxon>Ascomycota</taxon>
        <taxon>Saccharomycotina</taxon>
        <taxon>Pichiomycetes</taxon>
        <taxon>Debaryomycetaceae</taxon>
        <taxon>Candida/Lodderomyces clade</taxon>
        <taxon>Candida</taxon>
    </lineage>
</organism>
<proteinExistence type="predicted"/>
<dbReference type="AlphaFoldDB" id="A0A367YAA6"/>
<protein>
    <submittedName>
        <fullName evidence="1">Uncharacterized protein</fullName>
    </submittedName>
</protein>
<evidence type="ECO:0000313" key="2">
    <source>
        <dbReference type="Proteomes" id="UP000253472"/>
    </source>
</evidence>
<accession>A0A367YAA6</accession>
<comment type="caution">
    <text evidence="1">The sequence shown here is derived from an EMBL/GenBank/DDBJ whole genome shotgun (WGS) entry which is preliminary data.</text>
</comment>
<keyword evidence="2" id="KW-1185">Reference proteome</keyword>
<reference evidence="1 2" key="1">
    <citation type="submission" date="2018-06" db="EMBL/GenBank/DDBJ databases">
        <title>Whole genome sequencing of Candida tropicalis (genome annotated by CSBL at Korea University).</title>
        <authorList>
            <person name="Ahn J."/>
        </authorList>
    </citation>
    <scope>NUCLEOTIDE SEQUENCE [LARGE SCALE GENOMIC DNA]</scope>
    <source>
        <strain evidence="1 2">ATCC 20962</strain>
    </source>
</reference>
<sequence length="69" mass="7565">MTPTRFELAHLTISQPRLYTNGWVNSGNSATSISRRSQELIVITSITESSDALTGVNFLTPNSLRPNTT</sequence>
<name>A0A367YAA6_9ASCO</name>
<gene>
    <name evidence="1" type="ORF">Cantr_08997</name>
</gene>